<dbReference type="Pfam" id="PF13508">
    <property type="entry name" value="Acetyltransf_7"/>
    <property type="match status" value="1"/>
</dbReference>
<dbReference type="Proteomes" id="UP001163336">
    <property type="component" value="Chromosome"/>
</dbReference>
<dbReference type="SUPFAM" id="SSF55729">
    <property type="entry name" value="Acyl-CoA N-acyltransferases (Nat)"/>
    <property type="match status" value="1"/>
</dbReference>
<evidence type="ECO:0000313" key="4">
    <source>
        <dbReference type="EMBL" id="BDT59311.1"/>
    </source>
</evidence>
<keyword evidence="1" id="KW-0808">Transferase</keyword>
<dbReference type="PROSITE" id="PS51186">
    <property type="entry name" value="GNAT"/>
    <property type="match status" value="1"/>
</dbReference>
<reference evidence="4" key="1">
    <citation type="submission" date="2022-11" db="EMBL/GenBank/DDBJ databases">
        <title>Isolation and characterization of PLA-degrading bacterium Massilia sp. from Antarctic soil.</title>
        <authorList>
            <person name="Sato K."/>
            <person name="Gomez-Fuentes C."/>
            <person name="Ahmad S.A."/>
            <person name="Zulkharnain A."/>
        </authorList>
    </citation>
    <scope>NUCLEOTIDE SEQUENCE</scope>
    <source>
        <strain evidence="4">N-3</strain>
    </source>
</reference>
<keyword evidence="5" id="KW-1185">Reference proteome</keyword>
<dbReference type="RefSeq" id="WP_281907946.1">
    <property type="nucleotide sequence ID" value="NZ_AP026966.1"/>
</dbReference>
<dbReference type="Gene3D" id="3.40.630.30">
    <property type="match status" value="1"/>
</dbReference>
<feature type="domain" description="N-acetyltransferase" evidence="3">
    <location>
        <begin position="2"/>
        <end position="144"/>
    </location>
</feature>
<proteinExistence type="predicted"/>
<dbReference type="PANTHER" id="PTHR43800:SF1">
    <property type="entry name" value="PEPTIDYL-LYSINE N-ACETYLTRANSFERASE YJAB"/>
    <property type="match status" value="1"/>
</dbReference>
<dbReference type="InterPro" id="IPR000182">
    <property type="entry name" value="GNAT_dom"/>
</dbReference>
<dbReference type="NCBIfam" id="NF007807">
    <property type="entry name" value="PRK10514.1"/>
    <property type="match status" value="1"/>
</dbReference>
<dbReference type="InterPro" id="IPR016181">
    <property type="entry name" value="Acyl_CoA_acyltransferase"/>
</dbReference>
<evidence type="ECO:0000259" key="3">
    <source>
        <dbReference type="PROSITE" id="PS51186"/>
    </source>
</evidence>
<keyword evidence="2" id="KW-0012">Acyltransferase</keyword>
<accession>A0ABM8C7T3</accession>
<name>A0ABM8C7T3_9BURK</name>
<gene>
    <name evidence="4" type="ORF">MasN3_28050</name>
</gene>
<organism evidence="4 5">
    <name type="scientific">Massilia varians</name>
    <dbReference type="NCBI Taxonomy" id="457921"/>
    <lineage>
        <taxon>Bacteria</taxon>
        <taxon>Pseudomonadati</taxon>
        <taxon>Pseudomonadota</taxon>
        <taxon>Betaproteobacteria</taxon>
        <taxon>Burkholderiales</taxon>
        <taxon>Oxalobacteraceae</taxon>
        <taxon>Telluria group</taxon>
        <taxon>Massilia</taxon>
    </lineage>
</organism>
<evidence type="ECO:0000313" key="5">
    <source>
        <dbReference type="Proteomes" id="UP001163336"/>
    </source>
</evidence>
<sequence length="145" mass="15751">MQTIRLSTASDTAALAGIWRASVRATHDFLRDADFREIEALVAEHYLPATRVWVATDAAGRPCGFLGLTGAHVDALFVDPASRGQGTGRRLLAHAESIAGRLTVDVNEQNLQALGFYRHLGFTATGRSPTDDAGRPYPLLHLRQE</sequence>
<dbReference type="EMBL" id="AP026966">
    <property type="protein sequence ID" value="BDT59311.1"/>
    <property type="molecule type" value="Genomic_DNA"/>
</dbReference>
<dbReference type="CDD" id="cd04301">
    <property type="entry name" value="NAT_SF"/>
    <property type="match status" value="1"/>
</dbReference>
<evidence type="ECO:0000256" key="1">
    <source>
        <dbReference type="ARBA" id="ARBA00022679"/>
    </source>
</evidence>
<evidence type="ECO:0000256" key="2">
    <source>
        <dbReference type="ARBA" id="ARBA00023315"/>
    </source>
</evidence>
<protein>
    <submittedName>
        <fullName evidence="4">GNAT family N-acetyltransferase</fullName>
    </submittedName>
</protein>
<dbReference type="PANTHER" id="PTHR43800">
    <property type="entry name" value="PEPTIDYL-LYSINE N-ACETYLTRANSFERASE YJAB"/>
    <property type="match status" value="1"/>
</dbReference>